<name>A0A2B4RZ08_STYPI</name>
<dbReference type="InterPro" id="IPR001849">
    <property type="entry name" value="PH_domain"/>
</dbReference>
<dbReference type="SMART" id="SM00233">
    <property type="entry name" value="PH"/>
    <property type="match status" value="1"/>
</dbReference>
<dbReference type="GO" id="GO:0005826">
    <property type="term" value="C:actomyosin contractile ring"/>
    <property type="evidence" value="ECO:0007669"/>
    <property type="project" value="TreeGrafter"/>
</dbReference>
<dbReference type="Gene3D" id="2.30.29.30">
    <property type="entry name" value="Pleckstrin-homology domain (PH domain)/Phosphotyrosine-binding domain (PTB)"/>
    <property type="match status" value="1"/>
</dbReference>
<organism evidence="3 4">
    <name type="scientific">Stylophora pistillata</name>
    <name type="common">Smooth cauliflower coral</name>
    <dbReference type="NCBI Taxonomy" id="50429"/>
    <lineage>
        <taxon>Eukaryota</taxon>
        <taxon>Metazoa</taxon>
        <taxon>Cnidaria</taxon>
        <taxon>Anthozoa</taxon>
        <taxon>Hexacorallia</taxon>
        <taxon>Scleractinia</taxon>
        <taxon>Astrocoeniina</taxon>
        <taxon>Pocilloporidae</taxon>
        <taxon>Stylophora</taxon>
    </lineage>
</organism>
<dbReference type="InterPro" id="IPR051364">
    <property type="entry name" value="Cytokinesis/Rho-signaling"/>
</dbReference>
<feature type="domain" description="PH" evidence="2">
    <location>
        <begin position="313"/>
        <end position="417"/>
    </location>
</feature>
<sequence length="521" mass="59624">MATREVRNKLDELRQYRKDRSRHDRDAREHCSSVRKKRRMNPDFVEKWDAAALKELDDSAIQEKIDHEARIRDGIVRLLAACHEEVQALETAKNLLTINARILALMGLLQRHRAKSVMMRKGSSSSSPFDLDDDASPCKGILSLSDIRVPLMWTQEDHNKTKAEQHLYYVFCLLKLDGQVLDTALMETDESETDIPFDNIIVFENVSHDFKLDIEIYYTVSSENAASRASGVKRPLHRTPSGHEVPKFILAGHTQLTVDHLHQRIKSHDLKTGLVGASPLATTVSTEDSNMPRLALWGQICCRLAARPACVEQVRMDGFLEIQRMTCSQSSWCRLWCVLRHATVKCWHCKEDSNHRDPVECIEIKPKMDITDTVSPTFHHRHILILTSQTPEKEPVLACNSDEEYVRWRDALQQAILDVTAWKVACKQDMTIVYPSVHKLPPVETKTLYDSIQVTLSSTVEPWKTVDKRAPLAELKSIPADSPSIECTYDIWQRRVPENRSFRKGKKKGVDENALNYETTI</sequence>
<dbReference type="Pfam" id="PF00169">
    <property type="entry name" value="PH"/>
    <property type="match status" value="1"/>
</dbReference>
<dbReference type="GO" id="GO:0000281">
    <property type="term" value="P:mitotic cytokinesis"/>
    <property type="evidence" value="ECO:0007669"/>
    <property type="project" value="TreeGrafter"/>
</dbReference>
<gene>
    <name evidence="3" type="primary">RTKN</name>
    <name evidence="3" type="ORF">AWC38_SpisGene13696</name>
</gene>
<evidence type="ECO:0000259" key="2">
    <source>
        <dbReference type="PROSITE" id="PS50003"/>
    </source>
</evidence>
<protein>
    <submittedName>
        <fullName evidence="3">Rhotekin</fullName>
    </submittedName>
</protein>
<dbReference type="GO" id="GO:0000915">
    <property type="term" value="P:actomyosin contractile ring assembly"/>
    <property type="evidence" value="ECO:0007669"/>
    <property type="project" value="TreeGrafter"/>
</dbReference>
<dbReference type="PROSITE" id="PS50003">
    <property type="entry name" value="PH_DOMAIN"/>
    <property type="match status" value="1"/>
</dbReference>
<dbReference type="AlphaFoldDB" id="A0A2B4RZ08"/>
<dbReference type="SUPFAM" id="SSF50729">
    <property type="entry name" value="PH domain-like"/>
    <property type="match status" value="1"/>
</dbReference>
<comment type="caution">
    <text evidence="3">The sequence shown here is derived from an EMBL/GenBank/DDBJ whole genome shotgun (WGS) entry which is preliminary data.</text>
</comment>
<dbReference type="OrthoDB" id="5817051at2759"/>
<dbReference type="InterPro" id="IPR012966">
    <property type="entry name" value="AHD"/>
</dbReference>
<dbReference type="PANTHER" id="PTHR21538">
    <property type="entry name" value="ANILLIN/RHOTEKIN RTKN"/>
    <property type="match status" value="1"/>
</dbReference>
<feature type="region of interest" description="Disordered" evidence="1">
    <location>
        <begin position="1"/>
        <end position="30"/>
    </location>
</feature>
<accession>A0A2B4RZ08</accession>
<evidence type="ECO:0000313" key="4">
    <source>
        <dbReference type="Proteomes" id="UP000225706"/>
    </source>
</evidence>
<keyword evidence="4" id="KW-1185">Reference proteome</keyword>
<dbReference type="InterPro" id="IPR011993">
    <property type="entry name" value="PH-like_dom_sf"/>
</dbReference>
<dbReference type="Pfam" id="PF08174">
    <property type="entry name" value="Anillin"/>
    <property type="match status" value="1"/>
</dbReference>
<dbReference type="PANTHER" id="PTHR21538:SF24">
    <property type="entry name" value="PH DOMAIN-CONTAINING PROTEIN"/>
    <property type="match status" value="1"/>
</dbReference>
<reference evidence="4" key="1">
    <citation type="journal article" date="2017" name="bioRxiv">
        <title>Comparative analysis of the genomes of Stylophora pistillata and Acropora digitifera provides evidence for extensive differences between species of corals.</title>
        <authorList>
            <person name="Voolstra C.R."/>
            <person name="Li Y."/>
            <person name="Liew Y.J."/>
            <person name="Baumgarten S."/>
            <person name="Zoccola D."/>
            <person name="Flot J.-F."/>
            <person name="Tambutte S."/>
            <person name="Allemand D."/>
            <person name="Aranda M."/>
        </authorList>
    </citation>
    <scope>NUCLEOTIDE SEQUENCE [LARGE SCALE GENOMIC DNA]</scope>
</reference>
<dbReference type="EMBL" id="LSMT01000262">
    <property type="protein sequence ID" value="PFX21790.1"/>
    <property type="molecule type" value="Genomic_DNA"/>
</dbReference>
<dbReference type="STRING" id="50429.A0A2B4RZ08"/>
<evidence type="ECO:0000313" key="3">
    <source>
        <dbReference type="EMBL" id="PFX21790.1"/>
    </source>
</evidence>
<dbReference type="GO" id="GO:0031106">
    <property type="term" value="P:septin ring organization"/>
    <property type="evidence" value="ECO:0007669"/>
    <property type="project" value="TreeGrafter"/>
</dbReference>
<dbReference type="Proteomes" id="UP000225706">
    <property type="component" value="Unassembled WGS sequence"/>
</dbReference>
<evidence type="ECO:0000256" key="1">
    <source>
        <dbReference type="SAM" id="MobiDB-lite"/>
    </source>
</evidence>
<proteinExistence type="predicted"/>